<keyword evidence="2" id="KW-1185">Reference proteome</keyword>
<dbReference type="EMBL" id="JBDJNQ010000024">
    <property type="protein sequence ID" value="MEN5380713.1"/>
    <property type="molecule type" value="Genomic_DNA"/>
</dbReference>
<evidence type="ECO:0000313" key="1">
    <source>
        <dbReference type="EMBL" id="MEN5380713.1"/>
    </source>
</evidence>
<gene>
    <name evidence="1" type="ORF">ABE541_25855</name>
</gene>
<comment type="caution">
    <text evidence="1">The sequence shown here is derived from an EMBL/GenBank/DDBJ whole genome shotgun (WGS) entry which is preliminary data.</text>
</comment>
<evidence type="ECO:0000313" key="2">
    <source>
        <dbReference type="Proteomes" id="UP001409291"/>
    </source>
</evidence>
<name>A0ABV0C2D7_9SPHI</name>
<proteinExistence type="predicted"/>
<reference evidence="1 2" key="1">
    <citation type="submission" date="2024-04" db="EMBL/GenBank/DDBJ databases">
        <title>WGS of bacteria from Torrens River.</title>
        <authorList>
            <person name="Wyrsch E.R."/>
            <person name="Drigo B."/>
        </authorList>
    </citation>
    <scope>NUCLEOTIDE SEQUENCE [LARGE SCALE GENOMIC DNA]</scope>
    <source>
        <strain evidence="1 2">TWI391</strain>
    </source>
</reference>
<dbReference type="Proteomes" id="UP001409291">
    <property type="component" value="Unassembled WGS sequence"/>
</dbReference>
<protein>
    <submittedName>
        <fullName evidence="1">Uncharacterized protein</fullName>
    </submittedName>
</protein>
<sequence length="238" mass="27379">MSREISEDFKNLISFFNNYSISKIVADVDYVTVISKVHKRYFVYLTVVGEITLLSKDTSLFPNIGESQNDYLKESASDIGNAIFSLINGSYKSANLMLRSSIETFLKGFNLDVYSDITTEKSLYKIFDTVKTLQFYQNEPQKQLFNLIHQKYIDLCAETHTASALNMAHITSMNYFPRFDKAKAVVISDTITQLINWYSSLIVLKYNQHFHKMHFKNKTNISSILSGNIKRIIQGIDQ</sequence>
<organism evidence="1 2">
    <name type="scientific">Sphingobacterium kitahiroshimense</name>
    <dbReference type="NCBI Taxonomy" id="470446"/>
    <lineage>
        <taxon>Bacteria</taxon>
        <taxon>Pseudomonadati</taxon>
        <taxon>Bacteroidota</taxon>
        <taxon>Sphingobacteriia</taxon>
        <taxon>Sphingobacteriales</taxon>
        <taxon>Sphingobacteriaceae</taxon>
        <taxon>Sphingobacterium</taxon>
    </lineage>
</organism>
<dbReference type="RefSeq" id="WP_346583648.1">
    <property type="nucleotide sequence ID" value="NZ_JBDJNQ010000024.1"/>
</dbReference>
<accession>A0ABV0C2D7</accession>